<proteinExistence type="predicted"/>
<sequence length="488" mass="55020">MEVRDDLESASDSSSKVGVGGDDDNDDPFIDAPQNANESVPCSEGDKEPEESQLASKGNLTDAIKDAVQWLKDSSLDCLIAGLLRSQKKWKGKGKAHGRWSTGVVEFEEEQQKKQREKKERQMRKEERKKILTWEREKQEYVAAKLKWASDKKKYKVKGQFAGVQPKLDMLPPAIPKPRVNAEVPDSSGSDDEADDEVRGVRIGHIILQETQMNHNLLHSMDIRSPELICPPMESLLAVWVNVLLCLITLTRSCCMIEIVDIQQFSKLVQECEKVIQQIDPNAKLWNFLKIHLLKHMARDIMEKGTTCNYNTKLNEKIHGLLIRSFEVCEFKDIEEHNISAMANLFSDCFVKGKDPWMEVDNLASKQGHDIVVVCQVKLHSAAVLMIASRLTAFPDKRFVTSELGKLGQTGSVVKEATFCSVDVNELKSLLEVWVQDSSCNFSNRHLWVGVHPLIVLLPAILVAALLLSQPLPLHLIIEHWHCLAHAL</sequence>
<gene>
    <name evidence="2" type="ORF">ARMSODRAFT_968151</name>
</gene>
<evidence type="ECO:0000256" key="1">
    <source>
        <dbReference type="SAM" id="MobiDB-lite"/>
    </source>
</evidence>
<organism evidence="2 3">
    <name type="scientific">Armillaria solidipes</name>
    <dbReference type="NCBI Taxonomy" id="1076256"/>
    <lineage>
        <taxon>Eukaryota</taxon>
        <taxon>Fungi</taxon>
        <taxon>Dikarya</taxon>
        <taxon>Basidiomycota</taxon>
        <taxon>Agaricomycotina</taxon>
        <taxon>Agaricomycetes</taxon>
        <taxon>Agaricomycetidae</taxon>
        <taxon>Agaricales</taxon>
        <taxon>Marasmiineae</taxon>
        <taxon>Physalacriaceae</taxon>
        <taxon>Armillaria</taxon>
    </lineage>
</organism>
<feature type="region of interest" description="Disordered" evidence="1">
    <location>
        <begin position="172"/>
        <end position="195"/>
    </location>
</feature>
<dbReference type="STRING" id="1076256.A0A2H3CP29"/>
<evidence type="ECO:0000313" key="2">
    <source>
        <dbReference type="EMBL" id="PBK77863.1"/>
    </source>
</evidence>
<dbReference type="EMBL" id="KZ293415">
    <property type="protein sequence ID" value="PBK77863.1"/>
    <property type="molecule type" value="Genomic_DNA"/>
</dbReference>
<keyword evidence="3" id="KW-1185">Reference proteome</keyword>
<reference evidence="3" key="1">
    <citation type="journal article" date="2017" name="Nat. Ecol. Evol.">
        <title>Genome expansion and lineage-specific genetic innovations in the forest pathogenic fungi Armillaria.</title>
        <authorList>
            <person name="Sipos G."/>
            <person name="Prasanna A.N."/>
            <person name="Walter M.C."/>
            <person name="O'Connor E."/>
            <person name="Balint B."/>
            <person name="Krizsan K."/>
            <person name="Kiss B."/>
            <person name="Hess J."/>
            <person name="Varga T."/>
            <person name="Slot J."/>
            <person name="Riley R."/>
            <person name="Boka B."/>
            <person name="Rigling D."/>
            <person name="Barry K."/>
            <person name="Lee J."/>
            <person name="Mihaltcheva S."/>
            <person name="LaButti K."/>
            <person name="Lipzen A."/>
            <person name="Waldron R."/>
            <person name="Moloney N.M."/>
            <person name="Sperisen C."/>
            <person name="Kredics L."/>
            <person name="Vagvoelgyi C."/>
            <person name="Patrignani A."/>
            <person name="Fitzpatrick D."/>
            <person name="Nagy I."/>
            <person name="Doyle S."/>
            <person name="Anderson J.B."/>
            <person name="Grigoriev I.V."/>
            <person name="Gueldener U."/>
            <person name="Muensterkoetter M."/>
            <person name="Nagy L.G."/>
        </authorList>
    </citation>
    <scope>NUCLEOTIDE SEQUENCE [LARGE SCALE GENOMIC DNA]</scope>
    <source>
        <strain evidence="3">28-4</strain>
    </source>
</reference>
<feature type="region of interest" description="Disordered" evidence="1">
    <location>
        <begin position="107"/>
        <end position="126"/>
    </location>
</feature>
<protein>
    <submittedName>
        <fullName evidence="2">Uncharacterized protein</fullName>
    </submittedName>
</protein>
<feature type="region of interest" description="Disordered" evidence="1">
    <location>
        <begin position="1"/>
        <end position="56"/>
    </location>
</feature>
<evidence type="ECO:0000313" key="3">
    <source>
        <dbReference type="Proteomes" id="UP000218334"/>
    </source>
</evidence>
<dbReference type="Proteomes" id="UP000218334">
    <property type="component" value="Unassembled WGS sequence"/>
</dbReference>
<name>A0A2H3CP29_9AGAR</name>
<accession>A0A2H3CP29</accession>
<feature type="compositionally biased region" description="Basic and acidic residues" evidence="1">
    <location>
        <begin position="110"/>
        <end position="126"/>
    </location>
</feature>
<dbReference type="AlphaFoldDB" id="A0A2H3CP29"/>